<dbReference type="Gene3D" id="3.30.70.1150">
    <property type="entry name" value="ACT-like. Chain A, domain 2"/>
    <property type="match status" value="1"/>
</dbReference>
<dbReference type="Pfam" id="PF21699">
    <property type="entry name" value="TM1266-like"/>
    <property type="match status" value="1"/>
</dbReference>
<reference evidence="2" key="1">
    <citation type="submission" date="2016-04" db="EMBL/GenBank/DDBJ databases">
        <title>The genome sequence project of a novel Fervidobacterium isolate from a hot spring in Thailand.</title>
        <authorList>
            <person name="Gonzalez J.M."/>
            <person name="Cuecas A."/>
            <person name="Kanoksilapatham W."/>
        </authorList>
    </citation>
    <scope>NUCLEOTIDE SEQUENCE [LARGE SCALE GENOMIC DNA]</scope>
    <source>
        <strain evidence="2">FC2004</strain>
    </source>
</reference>
<dbReference type="OrthoDB" id="9796135at2"/>
<accession>A0A1E3G493</accession>
<protein>
    <submittedName>
        <fullName evidence="1">Iron-only hydrogenase system regulator</fullName>
    </submittedName>
</protein>
<dbReference type="STRING" id="1008305.A4H02_04420"/>
<comment type="caution">
    <text evidence="1">The sequence shown here is derived from an EMBL/GenBank/DDBJ whole genome shotgun (WGS) entry which is preliminary data.</text>
</comment>
<sequence>MDNSSSAERYYTIDIIVTDRENAYSKVNELLHEYSDIIKLRVGYPVPDANIAIVFLIVKTTNDRMGAFTGKLGKISGVKVKSIAI</sequence>
<dbReference type="InterPro" id="IPR045865">
    <property type="entry name" value="ACT-like_dom_sf"/>
</dbReference>
<dbReference type="InterPro" id="IPR023860">
    <property type="entry name" value="FeFe-hyd_TM1266"/>
</dbReference>
<dbReference type="SUPFAM" id="SSF55021">
    <property type="entry name" value="ACT-like"/>
    <property type="match status" value="1"/>
</dbReference>
<dbReference type="RefSeq" id="WP_069292976.1">
    <property type="nucleotide sequence ID" value="NZ_CP140110.1"/>
</dbReference>
<organism evidence="1 2">
    <name type="scientific">Fervidobacterium thailandense</name>
    <dbReference type="NCBI Taxonomy" id="1008305"/>
    <lineage>
        <taxon>Bacteria</taxon>
        <taxon>Thermotogati</taxon>
        <taxon>Thermotogota</taxon>
        <taxon>Thermotogae</taxon>
        <taxon>Thermotogales</taxon>
        <taxon>Fervidobacteriaceae</taxon>
        <taxon>Fervidobacterium</taxon>
    </lineage>
</organism>
<dbReference type="NCBIfam" id="TIGR03959">
    <property type="entry name" value="hyd_TM1266"/>
    <property type="match status" value="1"/>
</dbReference>
<dbReference type="InterPro" id="IPR027271">
    <property type="entry name" value="Acetolactate_synth/TF_NikR_C"/>
</dbReference>
<evidence type="ECO:0000313" key="2">
    <source>
        <dbReference type="Proteomes" id="UP000094570"/>
    </source>
</evidence>
<dbReference type="Proteomes" id="UP000094570">
    <property type="component" value="Unassembled WGS sequence"/>
</dbReference>
<dbReference type="AlphaFoldDB" id="A0A1E3G493"/>
<gene>
    <name evidence="1" type="ORF">A4H02_04420</name>
</gene>
<evidence type="ECO:0000313" key="1">
    <source>
        <dbReference type="EMBL" id="ODN30508.1"/>
    </source>
</evidence>
<keyword evidence="2" id="KW-1185">Reference proteome</keyword>
<name>A0A1E3G493_9BACT</name>
<proteinExistence type="predicted"/>
<dbReference type="EMBL" id="LWAF01000005">
    <property type="protein sequence ID" value="ODN30508.1"/>
    <property type="molecule type" value="Genomic_DNA"/>
</dbReference>